<dbReference type="Proteomes" id="UP001049176">
    <property type="component" value="Chromosome 1"/>
</dbReference>
<keyword evidence="2" id="KW-0479">Metal-binding</keyword>
<proteinExistence type="inferred from homology"/>
<evidence type="ECO:0000313" key="7">
    <source>
        <dbReference type="Proteomes" id="UP001049176"/>
    </source>
</evidence>
<dbReference type="AlphaFoldDB" id="A0A9P7V3Y1"/>
<dbReference type="InterPro" id="IPR011057">
    <property type="entry name" value="Mss4-like_sf"/>
</dbReference>
<protein>
    <recommendedName>
        <fullName evidence="5">CENP-V/GFA domain-containing protein</fullName>
    </recommendedName>
</protein>
<dbReference type="OrthoDB" id="9970124at2759"/>
<organism evidence="6 7">
    <name type="scientific">Marasmius oreades</name>
    <name type="common">fairy-ring Marasmius</name>
    <dbReference type="NCBI Taxonomy" id="181124"/>
    <lineage>
        <taxon>Eukaryota</taxon>
        <taxon>Fungi</taxon>
        <taxon>Dikarya</taxon>
        <taxon>Basidiomycota</taxon>
        <taxon>Agaricomycotina</taxon>
        <taxon>Agaricomycetes</taxon>
        <taxon>Agaricomycetidae</taxon>
        <taxon>Agaricales</taxon>
        <taxon>Marasmiineae</taxon>
        <taxon>Marasmiaceae</taxon>
        <taxon>Marasmius</taxon>
    </lineage>
</organism>
<dbReference type="GeneID" id="66070771"/>
<dbReference type="PROSITE" id="PS51891">
    <property type="entry name" value="CENP_V_GFA"/>
    <property type="match status" value="1"/>
</dbReference>
<dbReference type="GO" id="GO:0016846">
    <property type="term" value="F:carbon-sulfur lyase activity"/>
    <property type="evidence" value="ECO:0007669"/>
    <property type="project" value="InterPro"/>
</dbReference>
<keyword evidence="3" id="KW-0862">Zinc</keyword>
<evidence type="ECO:0000259" key="5">
    <source>
        <dbReference type="PROSITE" id="PS51891"/>
    </source>
</evidence>
<dbReference type="KEGG" id="more:E1B28_001695"/>
<dbReference type="EMBL" id="CM032181">
    <property type="protein sequence ID" value="KAG7099894.1"/>
    <property type="molecule type" value="Genomic_DNA"/>
</dbReference>
<dbReference type="Gene3D" id="3.90.1590.10">
    <property type="entry name" value="glutathione-dependent formaldehyde- activating enzyme (gfa)"/>
    <property type="match status" value="1"/>
</dbReference>
<evidence type="ECO:0000313" key="6">
    <source>
        <dbReference type="EMBL" id="KAG7099894.1"/>
    </source>
</evidence>
<dbReference type="RefSeq" id="XP_043016364.1">
    <property type="nucleotide sequence ID" value="XM_043147650.1"/>
</dbReference>
<evidence type="ECO:0000256" key="3">
    <source>
        <dbReference type="ARBA" id="ARBA00022833"/>
    </source>
</evidence>
<reference evidence="6" key="1">
    <citation type="journal article" date="2021" name="Genome Biol. Evol.">
        <title>The assembled and annotated genome of the fairy-ring fungus Marasmius oreades.</title>
        <authorList>
            <person name="Hiltunen M."/>
            <person name="Ament-Velasquez S.L."/>
            <person name="Johannesson H."/>
        </authorList>
    </citation>
    <scope>NUCLEOTIDE SEQUENCE</scope>
    <source>
        <strain evidence="6">03SP1</strain>
    </source>
</reference>
<dbReference type="PANTHER" id="PTHR33337:SF40">
    <property type="entry name" value="CENP-V_GFA DOMAIN-CONTAINING PROTEIN-RELATED"/>
    <property type="match status" value="1"/>
</dbReference>
<dbReference type="Pfam" id="PF04828">
    <property type="entry name" value="GFA"/>
    <property type="match status" value="1"/>
</dbReference>
<keyword evidence="7" id="KW-1185">Reference proteome</keyword>
<name>A0A9P7V3Y1_9AGAR</name>
<dbReference type="SUPFAM" id="SSF51316">
    <property type="entry name" value="Mss4-like"/>
    <property type="match status" value="1"/>
</dbReference>
<evidence type="ECO:0000256" key="2">
    <source>
        <dbReference type="ARBA" id="ARBA00022723"/>
    </source>
</evidence>
<dbReference type="PANTHER" id="PTHR33337">
    <property type="entry name" value="GFA DOMAIN-CONTAINING PROTEIN"/>
    <property type="match status" value="1"/>
</dbReference>
<gene>
    <name evidence="6" type="ORF">E1B28_001695</name>
</gene>
<keyword evidence="4" id="KW-0456">Lyase</keyword>
<dbReference type="InterPro" id="IPR006913">
    <property type="entry name" value="CENP-V/GFA"/>
</dbReference>
<evidence type="ECO:0000256" key="1">
    <source>
        <dbReference type="ARBA" id="ARBA00005495"/>
    </source>
</evidence>
<evidence type="ECO:0000256" key="4">
    <source>
        <dbReference type="ARBA" id="ARBA00023239"/>
    </source>
</evidence>
<sequence length="154" mass="17643">MSQTQAVYHGGCYCGATRFEVSGKPIISAYCHCTLCQRLTGCPFVHTIHFDPPAFRWTHDGGEQALELYKVKDKPAKHRYRCKECGACVASYHAQRDRWSIWGGQLKRTHETGQIEGWREMKATHHIFYGTRMLDVEDGLAKWEGYENTSTRLG</sequence>
<accession>A0A9P7V3Y1</accession>
<comment type="similarity">
    <text evidence="1">Belongs to the Gfa family.</text>
</comment>
<dbReference type="GO" id="GO:0046872">
    <property type="term" value="F:metal ion binding"/>
    <property type="evidence" value="ECO:0007669"/>
    <property type="project" value="UniProtKB-KW"/>
</dbReference>
<comment type="caution">
    <text evidence="6">The sequence shown here is derived from an EMBL/GenBank/DDBJ whole genome shotgun (WGS) entry which is preliminary data.</text>
</comment>
<feature type="domain" description="CENP-V/GFA" evidence="5">
    <location>
        <begin position="8"/>
        <end position="144"/>
    </location>
</feature>